<gene>
    <name evidence="1" type="ORF">FJT64_003639</name>
</gene>
<dbReference type="Gene3D" id="3.40.720.10">
    <property type="entry name" value="Alkaline Phosphatase, subunit A"/>
    <property type="match status" value="1"/>
</dbReference>
<dbReference type="SUPFAM" id="SSF53649">
    <property type="entry name" value="Alkaline phosphatase-like"/>
    <property type="match status" value="1"/>
</dbReference>
<protein>
    <submittedName>
        <fullName evidence="1">Uncharacterized protein</fullName>
    </submittedName>
</protein>
<dbReference type="PANTHER" id="PTHR10974:SF73">
    <property type="entry name" value="FI21235P1"/>
    <property type="match status" value="1"/>
</dbReference>
<comment type="caution">
    <text evidence="1">The sequence shown here is derived from an EMBL/GenBank/DDBJ whole genome shotgun (WGS) entry which is preliminary data.</text>
</comment>
<dbReference type="Proteomes" id="UP000440578">
    <property type="component" value="Unassembled WGS sequence"/>
</dbReference>
<evidence type="ECO:0000313" key="1">
    <source>
        <dbReference type="EMBL" id="KAF0299091.1"/>
    </source>
</evidence>
<dbReference type="GO" id="GO:0005615">
    <property type="term" value="C:extracellular space"/>
    <property type="evidence" value="ECO:0007669"/>
    <property type="project" value="TreeGrafter"/>
</dbReference>
<accession>A0A6A4WB10</accession>
<dbReference type="InterPro" id="IPR017850">
    <property type="entry name" value="Alkaline_phosphatase_core_sf"/>
</dbReference>
<sequence>MFGTMSFLLNSRFVGRYISLLLLVCCVAATVFLLYRPASAPAVPPPELPWLGTSGDAACRLPPLPLNPPELQPLFHHVPPLVCDPAPAWVTVHGSYVNISATARRAHGRVTCQFTDLLLKDDMWAVQGFRSNSEEGYTLKESDFVSVSCTAEDGETWDNIVAGIRKNAAPHALPLSDLPKDHLPVNVLIWGFDSLSRNTFMRKLPRTYAFLRDELHATVLRGYNIVGDGTPQALIPILTGRTERELPDTRRRTWGSQMVNVYPFLWKDFQSDGYVTAFNEDQPDIGTFQYRLRGFNPQPTTHYMRIFFLAASRTYGNNVPYCLRDTPRHKVMSDFVENMYEAYPDRAKFIFSFHCELSHDDINQIEVADADMEAFLQRMKSKGHLDNTVLIVMADHGHRFTAVRSTQQGKLEERLPFFSWTFPTWVRQRYPNVIAALEENVERLTTPFDQYQTLSHLRHWPDGPPPDPSNRAVSLLVPGTAARGCAAAGVEAHWCACLRWLPVSINDSSVVAAARAFEEYVLAEQEREAPGACAPLAVLTVERAELLAPQQDVLRFVSSKDADGFVPDLSGSSVTEQTLQLRLLAAPADRTFEVTVVVEGGGTVRVRHEDISRLDRYGRQARCVEQRMDHMRKLCYCRAEPVEAGLAAPAERRSDILPHDEQAQV</sequence>
<reference evidence="1 2" key="1">
    <citation type="submission" date="2019-07" db="EMBL/GenBank/DDBJ databases">
        <title>Draft genome assembly of a fouling barnacle, Amphibalanus amphitrite (Darwin, 1854): The first reference genome for Thecostraca.</title>
        <authorList>
            <person name="Kim W."/>
        </authorList>
    </citation>
    <scope>NUCLEOTIDE SEQUENCE [LARGE SCALE GENOMIC DNA]</scope>
    <source>
        <strain evidence="1">SNU_AA5</strain>
        <tissue evidence="1">Soma without cirri and trophi</tissue>
    </source>
</reference>
<name>A0A6A4WB10_AMPAM</name>
<dbReference type="InterPro" id="IPR004245">
    <property type="entry name" value="DUF229"/>
</dbReference>
<dbReference type="PANTHER" id="PTHR10974">
    <property type="entry name" value="FI08016P-RELATED"/>
    <property type="match status" value="1"/>
</dbReference>
<proteinExistence type="predicted"/>
<keyword evidence="2" id="KW-1185">Reference proteome</keyword>
<dbReference type="EMBL" id="VIIS01001394">
    <property type="protein sequence ID" value="KAF0299091.1"/>
    <property type="molecule type" value="Genomic_DNA"/>
</dbReference>
<dbReference type="AlphaFoldDB" id="A0A6A4WB10"/>
<dbReference type="CDD" id="cd16021">
    <property type="entry name" value="ALP_like"/>
    <property type="match status" value="1"/>
</dbReference>
<evidence type="ECO:0000313" key="2">
    <source>
        <dbReference type="Proteomes" id="UP000440578"/>
    </source>
</evidence>
<dbReference type="Pfam" id="PF02995">
    <property type="entry name" value="DUF229"/>
    <property type="match status" value="1"/>
</dbReference>
<organism evidence="1 2">
    <name type="scientific">Amphibalanus amphitrite</name>
    <name type="common">Striped barnacle</name>
    <name type="synonym">Balanus amphitrite</name>
    <dbReference type="NCBI Taxonomy" id="1232801"/>
    <lineage>
        <taxon>Eukaryota</taxon>
        <taxon>Metazoa</taxon>
        <taxon>Ecdysozoa</taxon>
        <taxon>Arthropoda</taxon>
        <taxon>Crustacea</taxon>
        <taxon>Multicrustacea</taxon>
        <taxon>Cirripedia</taxon>
        <taxon>Thoracica</taxon>
        <taxon>Thoracicalcarea</taxon>
        <taxon>Balanomorpha</taxon>
        <taxon>Balanoidea</taxon>
        <taxon>Balanidae</taxon>
        <taxon>Amphibalaninae</taxon>
        <taxon>Amphibalanus</taxon>
    </lineage>
</organism>
<dbReference type="FunFam" id="3.40.720.10:FF:000017">
    <property type="entry name" value="Predicted protein"/>
    <property type="match status" value="1"/>
</dbReference>
<dbReference type="OrthoDB" id="413313at2759"/>